<dbReference type="EMBL" id="LFBV01000009">
    <property type="protein sequence ID" value="OKH91467.1"/>
    <property type="molecule type" value="Genomic_DNA"/>
</dbReference>
<keyword evidence="3" id="KW-1185">Reference proteome</keyword>
<evidence type="ECO:0000256" key="1">
    <source>
        <dbReference type="SAM" id="MobiDB-lite"/>
    </source>
</evidence>
<proteinExistence type="predicted"/>
<evidence type="ECO:0000313" key="3">
    <source>
        <dbReference type="Proteomes" id="UP000186455"/>
    </source>
</evidence>
<gene>
    <name evidence="2" type="ORF">AB852_28315</name>
</gene>
<reference evidence="2 3" key="1">
    <citation type="submission" date="2015-06" db="EMBL/GenBank/DDBJ databases">
        <title>Cloning and characterization of the uncialamcin biosynthetic gene cluster.</title>
        <authorList>
            <person name="Yan X."/>
            <person name="Huang T."/>
            <person name="Ge H."/>
            <person name="Shen B."/>
        </authorList>
    </citation>
    <scope>NUCLEOTIDE SEQUENCE [LARGE SCALE GENOMIC DNA]</scope>
    <source>
        <strain evidence="2 3">DCA2648</strain>
    </source>
</reference>
<dbReference type="RefSeq" id="WP_073793152.1">
    <property type="nucleotide sequence ID" value="NZ_LFBV01000009.1"/>
</dbReference>
<comment type="caution">
    <text evidence="2">The sequence shown here is derived from an EMBL/GenBank/DDBJ whole genome shotgun (WGS) entry which is preliminary data.</text>
</comment>
<dbReference type="Proteomes" id="UP000186455">
    <property type="component" value="Unassembled WGS sequence"/>
</dbReference>
<sequence>MATAAYLVIRCDGPPDGEPCGAETHTPHPVTTHSELRRIRRADGWRTRRRPGGGPLLDACPDCTGRTRSHTA</sequence>
<accession>A0A1Q4V0X7</accession>
<evidence type="ECO:0000313" key="2">
    <source>
        <dbReference type="EMBL" id="OKH91467.1"/>
    </source>
</evidence>
<protein>
    <submittedName>
        <fullName evidence="2">Uncharacterized protein</fullName>
    </submittedName>
</protein>
<feature type="region of interest" description="Disordered" evidence="1">
    <location>
        <begin position="43"/>
        <end position="72"/>
    </location>
</feature>
<organism evidence="2 3">
    <name type="scientific">Streptomyces uncialis</name>
    <dbReference type="NCBI Taxonomy" id="1048205"/>
    <lineage>
        <taxon>Bacteria</taxon>
        <taxon>Bacillati</taxon>
        <taxon>Actinomycetota</taxon>
        <taxon>Actinomycetes</taxon>
        <taxon>Kitasatosporales</taxon>
        <taxon>Streptomycetaceae</taxon>
        <taxon>Streptomyces</taxon>
    </lineage>
</organism>
<name>A0A1Q4V0X7_9ACTN</name>
<dbReference type="AlphaFoldDB" id="A0A1Q4V0X7"/>
<dbReference type="STRING" id="1048205.AB852_28315"/>